<keyword evidence="2" id="KW-1185">Reference proteome</keyword>
<organism evidence="1 2">
    <name type="scientific">Parasponia andersonii</name>
    <name type="common">Sponia andersonii</name>
    <dbReference type="NCBI Taxonomy" id="3476"/>
    <lineage>
        <taxon>Eukaryota</taxon>
        <taxon>Viridiplantae</taxon>
        <taxon>Streptophyta</taxon>
        <taxon>Embryophyta</taxon>
        <taxon>Tracheophyta</taxon>
        <taxon>Spermatophyta</taxon>
        <taxon>Magnoliopsida</taxon>
        <taxon>eudicotyledons</taxon>
        <taxon>Gunneridae</taxon>
        <taxon>Pentapetalae</taxon>
        <taxon>rosids</taxon>
        <taxon>fabids</taxon>
        <taxon>Rosales</taxon>
        <taxon>Cannabaceae</taxon>
        <taxon>Parasponia</taxon>
    </lineage>
</organism>
<proteinExistence type="predicted"/>
<gene>
    <name evidence="1" type="ORF">PanWU01x14_070740</name>
</gene>
<evidence type="ECO:0000313" key="1">
    <source>
        <dbReference type="EMBL" id="PON71887.1"/>
    </source>
</evidence>
<dbReference type="Proteomes" id="UP000237105">
    <property type="component" value="Unassembled WGS sequence"/>
</dbReference>
<evidence type="ECO:0000313" key="2">
    <source>
        <dbReference type="Proteomes" id="UP000237105"/>
    </source>
</evidence>
<protein>
    <submittedName>
        <fullName evidence="1">Uncharacterized protein</fullName>
    </submittedName>
</protein>
<sequence>MPIEFQGSKISSLLPAITERDDRRLGYFDANIDLKVVLRRRLGYFIAVVLPTLGQAKRVSKNRGYKKYDLESICRVESSISDQLIAFNVVERSNIVGAGELCWRRLIEDKFNRSVFKDKNIRNPSS</sequence>
<dbReference type="AlphaFoldDB" id="A0A2P5DF42"/>
<comment type="caution">
    <text evidence="1">The sequence shown here is derived from an EMBL/GenBank/DDBJ whole genome shotgun (WGS) entry which is preliminary data.</text>
</comment>
<accession>A0A2P5DF42</accession>
<reference evidence="2" key="1">
    <citation type="submission" date="2016-06" db="EMBL/GenBank/DDBJ databases">
        <title>Parallel loss of symbiosis genes in relatives of nitrogen-fixing non-legume Parasponia.</title>
        <authorList>
            <person name="Van Velzen R."/>
            <person name="Holmer R."/>
            <person name="Bu F."/>
            <person name="Rutten L."/>
            <person name="Van Zeijl A."/>
            <person name="Liu W."/>
            <person name="Santuari L."/>
            <person name="Cao Q."/>
            <person name="Sharma T."/>
            <person name="Shen D."/>
            <person name="Roswanjaya Y."/>
            <person name="Wardhani T."/>
            <person name="Kalhor M.S."/>
            <person name="Jansen J."/>
            <person name="Van den Hoogen J."/>
            <person name="Gungor B."/>
            <person name="Hartog M."/>
            <person name="Hontelez J."/>
            <person name="Verver J."/>
            <person name="Yang W.-C."/>
            <person name="Schijlen E."/>
            <person name="Repin R."/>
            <person name="Schilthuizen M."/>
            <person name="Schranz E."/>
            <person name="Heidstra R."/>
            <person name="Miyata K."/>
            <person name="Fedorova E."/>
            <person name="Kohlen W."/>
            <person name="Bisseling T."/>
            <person name="Smit S."/>
            <person name="Geurts R."/>
        </authorList>
    </citation>
    <scope>NUCLEOTIDE SEQUENCE [LARGE SCALE GENOMIC DNA]</scope>
    <source>
        <strain evidence="2">cv. WU1-14</strain>
    </source>
</reference>
<dbReference type="EMBL" id="JXTB01000042">
    <property type="protein sequence ID" value="PON71887.1"/>
    <property type="molecule type" value="Genomic_DNA"/>
</dbReference>
<name>A0A2P5DF42_PARAD</name>